<dbReference type="AlphaFoldDB" id="A0A9Y3QM11"/>
<name>A0A9Y3QM11_9CICH</name>
<feature type="region of interest" description="Disordered" evidence="5">
    <location>
        <begin position="508"/>
        <end position="557"/>
    </location>
</feature>
<evidence type="ECO:0000256" key="2">
    <source>
        <dbReference type="ARBA" id="ARBA00022490"/>
    </source>
</evidence>
<dbReference type="PANTHER" id="PTHR18875:SF8">
    <property type="entry name" value="COILED-COIL DOMAIN-CONTAINING PROTEIN 18"/>
    <property type="match status" value="1"/>
</dbReference>
<feature type="coiled-coil region" evidence="4">
    <location>
        <begin position="307"/>
        <end position="380"/>
    </location>
</feature>
<feature type="coiled-coil region" evidence="4">
    <location>
        <begin position="409"/>
        <end position="457"/>
    </location>
</feature>
<feature type="compositionally biased region" description="Polar residues" evidence="5">
    <location>
        <begin position="537"/>
        <end position="557"/>
    </location>
</feature>
<gene>
    <name evidence="7" type="primary">LOC102212004</name>
</gene>
<feature type="coiled-coil region" evidence="4">
    <location>
        <begin position="193"/>
        <end position="277"/>
    </location>
</feature>
<accession>A0A9Y3QM11</accession>
<organism evidence="6 7">
    <name type="scientific">Pundamilia nyererei</name>
    <dbReference type="NCBI Taxonomy" id="303518"/>
    <lineage>
        <taxon>Eukaryota</taxon>
        <taxon>Metazoa</taxon>
        <taxon>Chordata</taxon>
        <taxon>Craniata</taxon>
        <taxon>Vertebrata</taxon>
        <taxon>Euteleostomi</taxon>
        <taxon>Actinopterygii</taxon>
        <taxon>Neopterygii</taxon>
        <taxon>Teleostei</taxon>
        <taxon>Neoteleostei</taxon>
        <taxon>Acanthomorphata</taxon>
        <taxon>Ovalentaria</taxon>
        <taxon>Cichlomorphae</taxon>
        <taxon>Cichliformes</taxon>
        <taxon>Cichlidae</taxon>
        <taxon>African cichlids</taxon>
        <taxon>Pseudocrenilabrinae</taxon>
        <taxon>Haplochromini</taxon>
        <taxon>Pundamilia</taxon>
    </lineage>
</organism>
<dbReference type="PANTHER" id="PTHR18875">
    <property type="entry name" value="SARCOMA ANTIGEN NY-SAR-24/CYTOSKELETAL PROTEIN SOJO"/>
    <property type="match status" value="1"/>
</dbReference>
<reference evidence="7" key="1">
    <citation type="submission" date="2025-08" db="UniProtKB">
        <authorList>
            <consortium name="RefSeq"/>
        </authorList>
    </citation>
    <scope>IDENTIFICATION</scope>
</reference>
<dbReference type="GO" id="GO:0005737">
    <property type="term" value="C:cytoplasm"/>
    <property type="evidence" value="ECO:0007669"/>
    <property type="project" value="UniProtKB-SubCell"/>
</dbReference>
<feature type="compositionally biased region" description="Low complexity" evidence="5">
    <location>
        <begin position="508"/>
        <end position="525"/>
    </location>
</feature>
<dbReference type="Proteomes" id="UP000695023">
    <property type="component" value="Unplaced"/>
</dbReference>
<proteinExistence type="predicted"/>
<feature type="coiled-coil region" evidence="4">
    <location>
        <begin position="81"/>
        <end position="164"/>
    </location>
</feature>
<keyword evidence="6" id="KW-1185">Reference proteome</keyword>
<evidence type="ECO:0000313" key="6">
    <source>
        <dbReference type="Proteomes" id="UP000695023"/>
    </source>
</evidence>
<evidence type="ECO:0000256" key="4">
    <source>
        <dbReference type="SAM" id="Coils"/>
    </source>
</evidence>
<evidence type="ECO:0000256" key="1">
    <source>
        <dbReference type="ARBA" id="ARBA00004496"/>
    </source>
</evidence>
<comment type="subcellular location">
    <subcellularLocation>
        <location evidence="1">Cytoplasm</location>
    </subcellularLocation>
</comment>
<evidence type="ECO:0000256" key="5">
    <source>
        <dbReference type="SAM" id="MobiDB-lite"/>
    </source>
</evidence>
<evidence type="ECO:0000313" key="7">
    <source>
        <dbReference type="RefSeq" id="XP_005721579.1"/>
    </source>
</evidence>
<protein>
    <submittedName>
        <fullName evidence="7">Coiled-coil domain-containing protein 18-like</fullName>
    </submittedName>
</protein>
<dbReference type="GeneID" id="102212004"/>
<evidence type="ECO:0000256" key="3">
    <source>
        <dbReference type="ARBA" id="ARBA00023054"/>
    </source>
</evidence>
<keyword evidence="2" id="KW-0963">Cytoplasm</keyword>
<sequence>MQENSCKFIQNPLLRHMFSTPSLLFRHLTLEVKKCREELVSKESELERLRKDVGVKTSQISCMEESLQHIKSQLISKNDIVMDLEKALNRSEADRRSCSQKVEILEGQLQMVQNELADTLKQLQELKDVLQKTQKVSDERQASVEKLTVQLRETQRELEERTHEVLDMDNALRERQGELQQRAKLLGQLDVAIKEHKQELERKVESLQQSLEARERELRDAQRELTDRNMKESQELFACQQKLQKVLKELEETQGHCEGLSRELDASKLQTKETEAQLCAIEEELTLKEARWLQSEARLQGMVTGLEQELELEREQHSKELESLQETRGQLLKVSEQISSTMRSSQEQLTVKLQQSQTQLEEVSVRFDQTKAQLDQTKTELEHAWKRATHLQSQLDQSQTQHLQSQTQLEQSRTLYEQTRAQNSRLQAQLEHLTAVLNQTRVEAAQLQSQLHASEKSVETSSDSLLIKESEVARLQARISSLGRAADRQHLYNHSTSLSSLHKVTDSPQLCLSAPSPASSPKKLQTTISSPPHAHSTHLSSPTHAQTCLSPSARSNLKPTSALHLSESRQTCDWLQSSSIDSSLDLPESVKATLREALSKQPWESLSHSVSSLPDTVDHSWQGLSASDATVISDNSFNPLTYMVDRESDRNPDVEGIVMERDEGKLLSDSRRESVSTLVGQEEQADMSSLTGMLKFVNQTLAMQEDPSLWRSINLPHT</sequence>
<dbReference type="Gene3D" id="1.10.287.1490">
    <property type="match status" value="1"/>
</dbReference>
<dbReference type="RefSeq" id="XP_005721579.1">
    <property type="nucleotide sequence ID" value="XM_005721522.1"/>
</dbReference>
<keyword evidence="3 4" id="KW-0175">Coiled coil</keyword>